<dbReference type="InterPro" id="IPR027417">
    <property type="entry name" value="P-loop_NTPase"/>
</dbReference>
<dbReference type="PROSITE" id="PS50893">
    <property type="entry name" value="ABC_TRANSPORTER_2"/>
    <property type="match status" value="1"/>
</dbReference>
<dbReference type="PROSITE" id="PS00211">
    <property type="entry name" value="ABC_TRANSPORTER_1"/>
    <property type="match status" value="1"/>
</dbReference>
<evidence type="ECO:0000256" key="1">
    <source>
        <dbReference type="ARBA" id="ARBA00022448"/>
    </source>
</evidence>
<gene>
    <name evidence="5" type="ORF">SAMN04490178_103112</name>
</gene>
<dbReference type="SMART" id="SM00382">
    <property type="entry name" value="AAA"/>
    <property type="match status" value="1"/>
</dbReference>
<name>A0A1H8QZK8_9FIRM</name>
<evidence type="ECO:0000256" key="2">
    <source>
        <dbReference type="ARBA" id="ARBA00022741"/>
    </source>
</evidence>
<dbReference type="InterPro" id="IPR003593">
    <property type="entry name" value="AAA+_ATPase"/>
</dbReference>
<reference evidence="5 6" key="1">
    <citation type="submission" date="2016-10" db="EMBL/GenBank/DDBJ databases">
        <authorList>
            <person name="de Groot N.N."/>
        </authorList>
    </citation>
    <scope>NUCLEOTIDE SEQUENCE [LARGE SCALE GENOMIC DNA]</scope>
    <source>
        <strain evidence="5 6">DSM 13305</strain>
    </source>
</reference>
<sequence length="237" mass="26806">MLTVDITKKLSHFTLRIQFSMENKILVLFGPSGCGKTTILRSIAGLLKPDEGKIVFRNKTFFSSAPHTFLPPRHRNVAYMFQDLALFPHLDVSNNIWYGVKKPTPKSHVLYQKLLSLLKIEHLPGRTIHQLSGGEKQRVALARALMSEPEILLLDEPLSALDAETRYELQDELKKLQEIWQIPFILVTHSPEEALAMGNEVLFLQKGHEVPEPPPSWHRNANGSSSGSTAANLQFFY</sequence>
<keyword evidence="2" id="KW-0547">Nucleotide-binding</keyword>
<organism evidence="5 6">
    <name type="scientific">Propionispora vibrioides</name>
    <dbReference type="NCBI Taxonomy" id="112903"/>
    <lineage>
        <taxon>Bacteria</taxon>
        <taxon>Bacillati</taxon>
        <taxon>Bacillota</taxon>
        <taxon>Negativicutes</taxon>
        <taxon>Selenomonadales</taxon>
        <taxon>Sporomusaceae</taxon>
        <taxon>Propionispora</taxon>
    </lineage>
</organism>
<dbReference type="InterPro" id="IPR017871">
    <property type="entry name" value="ABC_transporter-like_CS"/>
</dbReference>
<evidence type="ECO:0000313" key="6">
    <source>
        <dbReference type="Proteomes" id="UP000198847"/>
    </source>
</evidence>
<dbReference type="PANTHER" id="PTHR42781">
    <property type="entry name" value="SPERMIDINE/PUTRESCINE IMPORT ATP-BINDING PROTEIN POTA"/>
    <property type="match status" value="1"/>
</dbReference>
<evidence type="ECO:0000259" key="4">
    <source>
        <dbReference type="PROSITE" id="PS50893"/>
    </source>
</evidence>
<dbReference type="STRING" id="112903.SAMN04490178_103112"/>
<dbReference type="Proteomes" id="UP000198847">
    <property type="component" value="Unassembled WGS sequence"/>
</dbReference>
<feature type="domain" description="ABC transporter" evidence="4">
    <location>
        <begin position="1"/>
        <end position="231"/>
    </location>
</feature>
<keyword evidence="1" id="KW-0813">Transport</keyword>
<evidence type="ECO:0000313" key="5">
    <source>
        <dbReference type="EMBL" id="SEO59516.1"/>
    </source>
</evidence>
<dbReference type="Pfam" id="PF00005">
    <property type="entry name" value="ABC_tran"/>
    <property type="match status" value="1"/>
</dbReference>
<dbReference type="GO" id="GO:0016887">
    <property type="term" value="F:ATP hydrolysis activity"/>
    <property type="evidence" value="ECO:0007669"/>
    <property type="project" value="InterPro"/>
</dbReference>
<keyword evidence="3 5" id="KW-0067">ATP-binding</keyword>
<accession>A0A1H8QZK8</accession>
<dbReference type="InterPro" id="IPR003439">
    <property type="entry name" value="ABC_transporter-like_ATP-bd"/>
</dbReference>
<protein>
    <submittedName>
        <fullName evidence="5">Molybdate transport system ATP-binding protein</fullName>
    </submittedName>
</protein>
<dbReference type="Gene3D" id="3.40.50.300">
    <property type="entry name" value="P-loop containing nucleotide triphosphate hydrolases"/>
    <property type="match status" value="1"/>
</dbReference>
<keyword evidence="6" id="KW-1185">Reference proteome</keyword>
<dbReference type="SUPFAM" id="SSF52540">
    <property type="entry name" value="P-loop containing nucleoside triphosphate hydrolases"/>
    <property type="match status" value="1"/>
</dbReference>
<dbReference type="RefSeq" id="WP_091744087.1">
    <property type="nucleotide sequence ID" value="NZ_FODY01000003.1"/>
</dbReference>
<dbReference type="AlphaFoldDB" id="A0A1H8QZK8"/>
<evidence type="ECO:0000256" key="3">
    <source>
        <dbReference type="ARBA" id="ARBA00022840"/>
    </source>
</evidence>
<dbReference type="OrthoDB" id="9802264at2"/>
<dbReference type="GO" id="GO:0005524">
    <property type="term" value="F:ATP binding"/>
    <property type="evidence" value="ECO:0007669"/>
    <property type="project" value="UniProtKB-KW"/>
</dbReference>
<proteinExistence type="predicted"/>
<dbReference type="EMBL" id="FODY01000003">
    <property type="protein sequence ID" value="SEO59516.1"/>
    <property type="molecule type" value="Genomic_DNA"/>
</dbReference>
<dbReference type="InterPro" id="IPR050093">
    <property type="entry name" value="ABC_SmlMolc_Importer"/>
</dbReference>
<dbReference type="PANTHER" id="PTHR42781:SF4">
    <property type="entry name" value="SPERMIDINE_PUTRESCINE IMPORT ATP-BINDING PROTEIN POTA"/>
    <property type="match status" value="1"/>
</dbReference>